<dbReference type="InterPro" id="IPR013783">
    <property type="entry name" value="Ig-like_fold"/>
</dbReference>
<dbReference type="InterPro" id="IPR011635">
    <property type="entry name" value="CARDB"/>
</dbReference>
<dbReference type="Gene3D" id="2.60.40.10">
    <property type="entry name" value="Immunoglobulins"/>
    <property type="match status" value="3"/>
</dbReference>
<dbReference type="PANTHER" id="PTHR35902">
    <property type="entry name" value="S-LAYER DOMAIN-LIKE PROTEIN-RELATED"/>
    <property type="match status" value="1"/>
</dbReference>
<reference evidence="4" key="3">
    <citation type="submission" date="2018-10" db="EMBL/GenBank/DDBJ databases">
        <authorList>
            <person name="Whitman W."/>
            <person name="Huntemann M."/>
            <person name="Clum A."/>
            <person name="Pillay M."/>
            <person name="Palaniappan K."/>
            <person name="Varghese N."/>
            <person name="Mikhailova N."/>
            <person name="Stamatis D."/>
            <person name="Reddy T."/>
            <person name="Daum C."/>
            <person name="Shapiro N."/>
            <person name="Ivanova N."/>
            <person name="Kyrpides N."/>
            <person name="Woyke T."/>
        </authorList>
    </citation>
    <scope>NUCLEOTIDE SEQUENCE</scope>
    <source>
        <strain evidence="4">CGMCC 1.10124</strain>
    </source>
</reference>
<dbReference type="GeneID" id="38471662"/>
<reference evidence="3 6" key="2">
    <citation type="submission" date="2018-07" db="EMBL/GenBank/DDBJ databases">
        <title>Genome sequences of Haloplanus aerogenes JCM 16430T.</title>
        <authorList>
            <person name="Kim Y.B."/>
            <person name="Roh S.W."/>
        </authorList>
    </citation>
    <scope>NUCLEOTIDE SEQUENCE [LARGE SCALE GENOMIC DNA]</scope>
    <source>
        <strain evidence="3 6">JCM 16430</strain>
    </source>
</reference>
<dbReference type="AlphaFoldDB" id="A0A3M0E1N4"/>
<keyword evidence="6" id="KW-1185">Reference proteome</keyword>
<dbReference type="EMBL" id="REFS01000001">
    <property type="protein sequence ID" value="RMB25463.1"/>
    <property type="molecule type" value="Genomic_DNA"/>
</dbReference>
<accession>A0A3M0E1N4</accession>
<sequence length="529" mass="55609">MNQDGRKTRVGVAALLALVVVLATAATPVAAASYDEYQQPELTTAVQGSNVVVPGETTTLQVGIQNRGTAVTRSEGSVDRLATAFQSAGVKPGAAMATTARVEAGSAPVDVRTGEQSVGTVAPDGHRQVPVEIEVAENAEPGTYRIPVVLEFQYVRAVSVDDDESFITRNDATVRTHVTIRVDESVRLGIDGVSGEHLRANEDGRVSVTVRNTGTETATDAELMLKPNDQLTPRTNGVALGTLDPNETATATFRVGVADIENAGTFAIPFQLRYEDGNGVVRTSAVRTGSVTVEDAPSFDLSVTTTDLYVDSTGAVTLSVTNTGDRPVRNARAVLHPAEPFSPLSTSASLGTLDPGETGTATFKLEVADRAVAQSYPLTFTVVHEDAYRERVESDSLTVPVTVGPETTFETSGEPTVTAGSTETVEVTITNTGEGVMRDSVARINVNTPFETDDDTAYVGDLEPGESATVTFTVSVDSAATPKTYSVDTTVKYDNAFGRTVVTDVEPTAIEVTEKQGGLIASILQFLGL</sequence>
<evidence type="ECO:0000313" key="6">
    <source>
        <dbReference type="Proteomes" id="UP000282007"/>
    </source>
</evidence>
<evidence type="ECO:0000259" key="2">
    <source>
        <dbReference type="Pfam" id="PF10633"/>
    </source>
</evidence>
<gene>
    <name evidence="4" type="ORF">ATH50_0555</name>
    <name evidence="3" type="ORF">DU502_10210</name>
</gene>
<dbReference type="Pfam" id="PF07705">
    <property type="entry name" value="CARDB"/>
    <property type="match status" value="1"/>
</dbReference>
<feature type="domain" description="CARDB" evidence="1">
    <location>
        <begin position="411"/>
        <end position="495"/>
    </location>
</feature>
<dbReference type="Pfam" id="PF10633">
    <property type="entry name" value="NPCBM_assoc"/>
    <property type="match status" value="1"/>
</dbReference>
<evidence type="ECO:0000313" key="5">
    <source>
        <dbReference type="Proteomes" id="UP000277326"/>
    </source>
</evidence>
<evidence type="ECO:0008006" key="7">
    <source>
        <dbReference type="Google" id="ProtNLM"/>
    </source>
</evidence>
<dbReference type="RefSeq" id="WP_121919265.1">
    <property type="nucleotide sequence ID" value="NZ_CP034145.1"/>
</dbReference>
<dbReference type="EMBL" id="CP034145">
    <property type="protein sequence ID" value="AZH25730.1"/>
    <property type="molecule type" value="Genomic_DNA"/>
</dbReference>
<dbReference type="Proteomes" id="UP000277326">
    <property type="component" value="Unassembled WGS sequence"/>
</dbReference>
<protein>
    <recommendedName>
        <fullName evidence="7">CARDB domain-containing protein</fullName>
    </recommendedName>
</protein>
<feature type="domain" description="Alpha-galactosidase NEW3" evidence="2">
    <location>
        <begin position="311"/>
        <end position="382"/>
    </location>
</feature>
<evidence type="ECO:0000313" key="4">
    <source>
        <dbReference type="EMBL" id="RMB25463.1"/>
    </source>
</evidence>
<proteinExistence type="predicted"/>
<dbReference type="OrthoDB" id="56770at2157"/>
<name>A0A3M0E1N4_9EURY</name>
<evidence type="ECO:0000313" key="3">
    <source>
        <dbReference type="EMBL" id="AZH25730.1"/>
    </source>
</evidence>
<dbReference type="Proteomes" id="UP000282007">
    <property type="component" value="Chromosome"/>
</dbReference>
<evidence type="ECO:0000259" key="1">
    <source>
        <dbReference type="Pfam" id="PF07705"/>
    </source>
</evidence>
<dbReference type="KEGG" id="haer:DU502_10210"/>
<dbReference type="InterPro" id="IPR018905">
    <property type="entry name" value="A-galactase_NEW3"/>
</dbReference>
<organism evidence="4 5">
    <name type="scientific">Haloplanus aerogenes</name>
    <dbReference type="NCBI Taxonomy" id="660522"/>
    <lineage>
        <taxon>Archaea</taxon>
        <taxon>Methanobacteriati</taxon>
        <taxon>Methanobacteriota</taxon>
        <taxon>Stenosarchaea group</taxon>
        <taxon>Halobacteria</taxon>
        <taxon>Halobacteriales</taxon>
        <taxon>Haloferacaceae</taxon>
        <taxon>Haloplanus</taxon>
    </lineage>
</organism>
<dbReference type="PANTHER" id="PTHR35902:SF3">
    <property type="entry name" value="NPCBM-ASSOCIATED, NEW3 DOMAIN OF ALPHA-GALACTOSIDASE"/>
    <property type="match status" value="1"/>
</dbReference>
<reference evidence="4 5" key="1">
    <citation type="journal article" date="2015" name="Stand. Genomic Sci.">
        <title>Genomic Encyclopedia of Bacterial and Archaeal Type Strains, Phase III: the genomes of soil and plant-associated and newly described type strains.</title>
        <authorList>
            <person name="Whitman W.B."/>
            <person name="Woyke T."/>
            <person name="Klenk H.P."/>
            <person name="Zhou Y."/>
            <person name="Lilburn T.G."/>
            <person name="Beck B.J."/>
            <person name="De Vos P."/>
            <person name="Vandamme P."/>
            <person name="Eisen J.A."/>
            <person name="Garrity G."/>
            <person name="Hugenholtz P."/>
            <person name="Kyrpides N.C."/>
        </authorList>
    </citation>
    <scope>NUCLEOTIDE SEQUENCE [LARGE SCALE GENOMIC DNA]</scope>
    <source>
        <strain evidence="4 5">CGMCC 1.10124</strain>
    </source>
</reference>